<evidence type="ECO:0000313" key="2">
    <source>
        <dbReference type="EMBL" id="QNN58319.1"/>
    </source>
</evidence>
<feature type="domain" description="Glycosyltransferase subfamily 4-like N-terminal" evidence="1">
    <location>
        <begin position="5"/>
        <end position="136"/>
    </location>
</feature>
<sequence length="418" mass="46165">MQYRSGAELFVRDMALALHRRRHDVILYSPIMGDMVDELRAVCIACVTELALVTAAPDVIIGNTRDETVACMARFLGVPALSICHDRTASHGRPPLFGRIRQYVAVDENCAQRLCLEHGIARSSIRLVSNGVDLARFQPRAPLPDKPVRAAIFSNYSTNHEETATIRAACQAHGIELEVIGSGVDRQARSPEQVLAQYDLVFAKARCAMEAMAIGCAVILFNENMGMAGMVTTANVQAWQPWNFGRRLLQTEVSHANVVDAIANYSAADAKSVSDFVRANLSLDATAHQLESIALHIVEDEPNHPPMAPADEIGEFARHCMDNLLPYGSAHQAVQTGMMQERIEARDAVIAAQQEQLTRLARQLETNAKDARDACSRELVTTINQLYERERHVNALLASRSWRVTAPLRWLAARLGVR</sequence>
<evidence type="ECO:0000259" key="1">
    <source>
        <dbReference type="Pfam" id="PF13439"/>
    </source>
</evidence>
<evidence type="ECO:0000313" key="3">
    <source>
        <dbReference type="Proteomes" id="UP000515811"/>
    </source>
</evidence>
<dbReference type="Proteomes" id="UP000515811">
    <property type="component" value="Chromosome"/>
</dbReference>
<dbReference type="EMBL" id="CP060714">
    <property type="protein sequence ID" value="QNN58319.1"/>
    <property type="molecule type" value="Genomic_DNA"/>
</dbReference>
<keyword evidence="2" id="KW-0808">Transferase</keyword>
<gene>
    <name evidence="2" type="ORF">H9K76_05610</name>
</gene>
<dbReference type="InterPro" id="IPR028098">
    <property type="entry name" value="Glyco_trans_4-like_N"/>
</dbReference>
<dbReference type="KEGG" id="drg:H9K76_05610"/>
<dbReference type="GO" id="GO:0016757">
    <property type="term" value="F:glycosyltransferase activity"/>
    <property type="evidence" value="ECO:0007669"/>
    <property type="project" value="UniProtKB-ARBA"/>
</dbReference>
<keyword evidence="3" id="KW-1185">Reference proteome</keyword>
<dbReference type="RefSeq" id="WP_187598604.1">
    <property type="nucleotide sequence ID" value="NZ_CP060714.1"/>
</dbReference>
<dbReference type="AlphaFoldDB" id="A0A7G9RRU4"/>
<protein>
    <submittedName>
        <fullName evidence="2">Glycosyltransferase</fullName>
    </submittedName>
</protein>
<organism evidence="2 3">
    <name type="scientific">Diaphorobacter ruginosibacter</name>
    <dbReference type="NCBI Taxonomy" id="1715720"/>
    <lineage>
        <taxon>Bacteria</taxon>
        <taxon>Pseudomonadati</taxon>
        <taxon>Pseudomonadota</taxon>
        <taxon>Betaproteobacteria</taxon>
        <taxon>Burkholderiales</taxon>
        <taxon>Comamonadaceae</taxon>
        <taxon>Diaphorobacter</taxon>
    </lineage>
</organism>
<name>A0A7G9RRU4_9BURK</name>
<accession>A0A7G9RRU4</accession>
<dbReference type="Pfam" id="PF13439">
    <property type="entry name" value="Glyco_transf_4"/>
    <property type="match status" value="1"/>
</dbReference>
<proteinExistence type="predicted"/>
<dbReference type="SUPFAM" id="SSF53756">
    <property type="entry name" value="UDP-Glycosyltransferase/glycogen phosphorylase"/>
    <property type="match status" value="1"/>
</dbReference>
<reference evidence="2 3" key="1">
    <citation type="submission" date="2020-08" db="EMBL/GenBank/DDBJ databases">
        <title>Genome sequence of Diaphorobacter ruginosibacter DSM 27467T.</title>
        <authorList>
            <person name="Hyun D.-W."/>
            <person name="Bae J.-W."/>
        </authorList>
    </citation>
    <scope>NUCLEOTIDE SEQUENCE [LARGE SCALE GENOMIC DNA]</scope>
    <source>
        <strain evidence="2 3">DSM 27467</strain>
    </source>
</reference>
<dbReference type="Gene3D" id="3.40.50.2000">
    <property type="entry name" value="Glycogen Phosphorylase B"/>
    <property type="match status" value="1"/>
</dbReference>